<sequence>MLGHHGASVLQECCLQLFGCCFVVPRIIISSVFSY</sequence>
<dbReference type="Proteomes" id="UP000324222">
    <property type="component" value="Unassembled WGS sequence"/>
</dbReference>
<dbReference type="AlphaFoldDB" id="A0A5B7IJN1"/>
<dbReference type="EMBL" id="VSRR010059102">
    <property type="protein sequence ID" value="MPC82199.1"/>
    <property type="molecule type" value="Genomic_DNA"/>
</dbReference>
<reference evidence="1 2" key="1">
    <citation type="submission" date="2019-05" db="EMBL/GenBank/DDBJ databases">
        <title>Another draft genome of Portunus trituberculatus and its Hox gene families provides insights of decapod evolution.</title>
        <authorList>
            <person name="Jeong J.-H."/>
            <person name="Song I."/>
            <person name="Kim S."/>
            <person name="Choi T."/>
            <person name="Kim D."/>
            <person name="Ryu S."/>
            <person name="Kim W."/>
        </authorList>
    </citation>
    <scope>NUCLEOTIDE SEQUENCE [LARGE SCALE GENOMIC DNA]</scope>
    <source>
        <tissue evidence="1">Muscle</tissue>
    </source>
</reference>
<evidence type="ECO:0000313" key="1">
    <source>
        <dbReference type="EMBL" id="MPC82199.1"/>
    </source>
</evidence>
<accession>A0A5B7IJN1</accession>
<evidence type="ECO:0000313" key="2">
    <source>
        <dbReference type="Proteomes" id="UP000324222"/>
    </source>
</evidence>
<gene>
    <name evidence="1" type="ORF">E2C01_076847</name>
</gene>
<organism evidence="1 2">
    <name type="scientific">Portunus trituberculatus</name>
    <name type="common">Swimming crab</name>
    <name type="synonym">Neptunus trituberculatus</name>
    <dbReference type="NCBI Taxonomy" id="210409"/>
    <lineage>
        <taxon>Eukaryota</taxon>
        <taxon>Metazoa</taxon>
        <taxon>Ecdysozoa</taxon>
        <taxon>Arthropoda</taxon>
        <taxon>Crustacea</taxon>
        <taxon>Multicrustacea</taxon>
        <taxon>Malacostraca</taxon>
        <taxon>Eumalacostraca</taxon>
        <taxon>Eucarida</taxon>
        <taxon>Decapoda</taxon>
        <taxon>Pleocyemata</taxon>
        <taxon>Brachyura</taxon>
        <taxon>Eubrachyura</taxon>
        <taxon>Portunoidea</taxon>
        <taxon>Portunidae</taxon>
        <taxon>Portuninae</taxon>
        <taxon>Portunus</taxon>
    </lineage>
</organism>
<proteinExistence type="predicted"/>
<protein>
    <submittedName>
        <fullName evidence="1">Uncharacterized protein</fullName>
    </submittedName>
</protein>
<comment type="caution">
    <text evidence="1">The sequence shown here is derived from an EMBL/GenBank/DDBJ whole genome shotgun (WGS) entry which is preliminary data.</text>
</comment>
<keyword evidence="2" id="KW-1185">Reference proteome</keyword>
<name>A0A5B7IJN1_PORTR</name>